<proteinExistence type="inferred from homology"/>
<sequence>MTITSLFDTVCLGYFASHIPITLLMDSQAIVPPVWIPDFAVEMNSWYIKTFNDPLMASPPIWFQSFIACELIFQIPIFFLAVYGYWNRCNWIRDPLMVYGAHVTTTLVPVLYELYRNDQVEDGQKLVLAAFYIPYLIIPFLITLRMFMCTVPFPPVDIKKSQ</sequence>
<evidence type="ECO:0000256" key="6">
    <source>
        <dbReference type="ARBA" id="ARBA00023136"/>
    </source>
</evidence>
<accession>A0A0L0FKA3</accession>
<dbReference type="Proteomes" id="UP000054560">
    <property type="component" value="Unassembled WGS sequence"/>
</dbReference>
<dbReference type="GO" id="GO:0005789">
    <property type="term" value="C:endoplasmic reticulum membrane"/>
    <property type="evidence" value="ECO:0007669"/>
    <property type="project" value="UniProtKB-SubCell"/>
</dbReference>
<dbReference type="PANTHER" id="PTHR31204">
    <property type="entry name" value="SIGMA INTRACELLULAR RECEPTOR 2"/>
    <property type="match status" value="1"/>
</dbReference>
<comment type="subcellular location">
    <subcellularLocation>
        <location evidence="1">Endoplasmic reticulum membrane</location>
        <topology evidence="1">Multi-pass membrane protein</topology>
    </subcellularLocation>
</comment>
<evidence type="ECO:0000313" key="10">
    <source>
        <dbReference type="Proteomes" id="UP000054560"/>
    </source>
</evidence>
<feature type="transmembrane region" description="Helical" evidence="7">
    <location>
        <begin position="132"/>
        <end position="153"/>
    </location>
</feature>
<dbReference type="OrthoDB" id="433124at2759"/>
<comment type="caution">
    <text evidence="7">Lacks conserved residue(s) required for the propagation of feature annotation.</text>
</comment>
<reference evidence="9 10" key="1">
    <citation type="submission" date="2011-02" db="EMBL/GenBank/DDBJ databases">
        <title>The Genome Sequence of Sphaeroforma arctica JP610.</title>
        <authorList>
            <consortium name="The Broad Institute Genome Sequencing Platform"/>
            <person name="Russ C."/>
            <person name="Cuomo C."/>
            <person name="Young S.K."/>
            <person name="Zeng Q."/>
            <person name="Gargeya S."/>
            <person name="Alvarado L."/>
            <person name="Berlin A."/>
            <person name="Chapman S.B."/>
            <person name="Chen Z."/>
            <person name="Freedman E."/>
            <person name="Gellesch M."/>
            <person name="Goldberg J."/>
            <person name="Griggs A."/>
            <person name="Gujja S."/>
            <person name="Heilman E."/>
            <person name="Heiman D."/>
            <person name="Howarth C."/>
            <person name="Mehta T."/>
            <person name="Neiman D."/>
            <person name="Pearson M."/>
            <person name="Roberts A."/>
            <person name="Saif S."/>
            <person name="Shea T."/>
            <person name="Shenoy N."/>
            <person name="Sisk P."/>
            <person name="Stolte C."/>
            <person name="Sykes S."/>
            <person name="White J."/>
            <person name="Yandava C."/>
            <person name="Burger G."/>
            <person name="Gray M.W."/>
            <person name="Holland P.W.H."/>
            <person name="King N."/>
            <person name="Lang F.B.F."/>
            <person name="Roger A.J."/>
            <person name="Ruiz-Trillo I."/>
            <person name="Haas B."/>
            <person name="Nusbaum C."/>
            <person name="Birren B."/>
        </authorList>
    </citation>
    <scope>NUCLEOTIDE SEQUENCE [LARGE SCALE GENOMIC DNA]</scope>
    <source>
        <strain evidence="9 10">JP610</strain>
    </source>
</reference>
<evidence type="ECO:0000256" key="7">
    <source>
        <dbReference type="PIRNR" id="PIRNR031032"/>
    </source>
</evidence>
<evidence type="ECO:0000256" key="4">
    <source>
        <dbReference type="ARBA" id="ARBA00022824"/>
    </source>
</evidence>
<evidence type="ECO:0000256" key="1">
    <source>
        <dbReference type="ARBA" id="ARBA00004477"/>
    </source>
</evidence>
<keyword evidence="10" id="KW-1185">Reference proteome</keyword>
<dbReference type="PROSITE" id="PS51751">
    <property type="entry name" value="EXPERA"/>
    <property type="match status" value="1"/>
</dbReference>
<keyword evidence="6 7" id="KW-0472">Membrane</keyword>
<dbReference type="GeneID" id="25910835"/>
<keyword evidence="3 7" id="KW-0812">Transmembrane</keyword>
<evidence type="ECO:0000256" key="5">
    <source>
        <dbReference type="ARBA" id="ARBA00022989"/>
    </source>
</evidence>
<feature type="domain" description="EXPERA" evidence="8">
    <location>
        <begin position="7"/>
        <end position="143"/>
    </location>
</feature>
<dbReference type="STRING" id="667725.A0A0L0FKA3"/>
<evidence type="ECO:0000259" key="8">
    <source>
        <dbReference type="PROSITE" id="PS51751"/>
    </source>
</evidence>
<protein>
    <recommendedName>
        <fullName evidence="8">EXPERA domain-containing protein</fullName>
    </recommendedName>
</protein>
<dbReference type="eggNOG" id="ENOG502S64S">
    <property type="taxonomic scope" value="Eukaryota"/>
</dbReference>
<evidence type="ECO:0000256" key="2">
    <source>
        <dbReference type="ARBA" id="ARBA00009096"/>
    </source>
</evidence>
<dbReference type="InterPro" id="IPR033118">
    <property type="entry name" value="EXPERA"/>
</dbReference>
<dbReference type="InterPro" id="IPR051987">
    <property type="entry name" value="Sigma-2_receptor-like"/>
</dbReference>
<comment type="similarity">
    <text evidence="2">Belongs to the TMEM97/sigma-2 receptor family.</text>
</comment>
<dbReference type="InterPro" id="IPR016964">
    <property type="entry name" value="Sigma2_recept"/>
</dbReference>
<dbReference type="EMBL" id="KQ242805">
    <property type="protein sequence ID" value="KNC77202.1"/>
    <property type="molecule type" value="Genomic_DNA"/>
</dbReference>
<evidence type="ECO:0000256" key="3">
    <source>
        <dbReference type="ARBA" id="ARBA00022692"/>
    </source>
</evidence>
<keyword evidence="4" id="KW-0256">Endoplasmic reticulum</keyword>
<dbReference type="RefSeq" id="XP_014151104.1">
    <property type="nucleotide sequence ID" value="XM_014295629.1"/>
</dbReference>
<dbReference type="AlphaFoldDB" id="A0A0L0FKA3"/>
<feature type="transmembrane region" description="Helical" evidence="7">
    <location>
        <begin position="61"/>
        <end position="84"/>
    </location>
</feature>
<evidence type="ECO:0000313" key="9">
    <source>
        <dbReference type="EMBL" id="KNC77202.1"/>
    </source>
</evidence>
<keyword evidence="5 7" id="KW-1133">Transmembrane helix</keyword>
<name>A0A0L0FKA3_9EUKA</name>
<dbReference type="PANTHER" id="PTHR31204:SF1">
    <property type="entry name" value="SIGMA INTRACELLULAR RECEPTOR 2"/>
    <property type="match status" value="1"/>
</dbReference>
<organism evidence="9 10">
    <name type="scientific">Sphaeroforma arctica JP610</name>
    <dbReference type="NCBI Taxonomy" id="667725"/>
    <lineage>
        <taxon>Eukaryota</taxon>
        <taxon>Ichthyosporea</taxon>
        <taxon>Ichthyophonida</taxon>
        <taxon>Sphaeroforma</taxon>
    </lineage>
</organism>
<dbReference type="PIRSF" id="PIRSF031032">
    <property type="entry name" value="TMP_97_prd"/>
    <property type="match status" value="1"/>
</dbReference>
<gene>
    <name evidence="9" type="ORF">SARC_10331</name>
</gene>
<dbReference type="Pfam" id="PF05241">
    <property type="entry name" value="EBP"/>
    <property type="match status" value="1"/>
</dbReference>